<evidence type="ECO:0000313" key="2">
    <source>
        <dbReference type="EMBL" id="KAI5410820.1"/>
    </source>
</evidence>
<organism evidence="2 3">
    <name type="scientific">Pisum sativum</name>
    <name type="common">Garden pea</name>
    <name type="synonym">Lathyrus oleraceus</name>
    <dbReference type="NCBI Taxonomy" id="3888"/>
    <lineage>
        <taxon>Eukaryota</taxon>
        <taxon>Viridiplantae</taxon>
        <taxon>Streptophyta</taxon>
        <taxon>Embryophyta</taxon>
        <taxon>Tracheophyta</taxon>
        <taxon>Spermatophyta</taxon>
        <taxon>Magnoliopsida</taxon>
        <taxon>eudicotyledons</taxon>
        <taxon>Gunneridae</taxon>
        <taxon>Pentapetalae</taxon>
        <taxon>rosids</taxon>
        <taxon>fabids</taxon>
        <taxon>Fabales</taxon>
        <taxon>Fabaceae</taxon>
        <taxon>Papilionoideae</taxon>
        <taxon>50 kb inversion clade</taxon>
        <taxon>NPAAA clade</taxon>
        <taxon>Hologalegina</taxon>
        <taxon>IRL clade</taxon>
        <taxon>Fabeae</taxon>
        <taxon>Lathyrus</taxon>
    </lineage>
</organism>
<proteinExistence type="predicted"/>
<dbReference type="Gramene" id="Psat05G0609300-T1">
    <property type="protein sequence ID" value="KAI5410820.1"/>
    <property type="gene ID" value="KIW84_056093"/>
</dbReference>
<dbReference type="PANTHER" id="PTHR34222">
    <property type="entry name" value="GAG_PRE-INTEGRS DOMAIN-CONTAINING PROTEIN"/>
    <property type="match status" value="1"/>
</dbReference>
<sequence length="188" mass="21192">MTNNNNRWHTRETRNLDEGRRSDKVPWCDHCKHESHTRETCWKLKSKLPNWKKKSGRAFQASNSDQGQQPPPSQFPLTTEQLDRPYKLLESPIPSCSIATKDNSVFLNDLNSGKMISNAKEIGGLYYLDIGSASQLPSKIISSCFESFSVLNNKDDNIMLCPISVLPYYCAFPPSTFVSTMIADAIGN</sequence>
<dbReference type="PANTHER" id="PTHR34222:SF40">
    <property type="match status" value="1"/>
</dbReference>
<comment type="caution">
    <text evidence="2">The sequence shown here is derived from an EMBL/GenBank/DDBJ whole genome shotgun (WGS) entry which is preliminary data.</text>
</comment>
<name>A0A9D4X0A4_PEA</name>
<dbReference type="Proteomes" id="UP001058974">
    <property type="component" value="Chromosome 5"/>
</dbReference>
<dbReference type="EMBL" id="JAMSHJ010000005">
    <property type="protein sequence ID" value="KAI5410820.1"/>
    <property type="molecule type" value="Genomic_DNA"/>
</dbReference>
<evidence type="ECO:0000256" key="1">
    <source>
        <dbReference type="SAM" id="MobiDB-lite"/>
    </source>
</evidence>
<protein>
    <submittedName>
        <fullName evidence="2">Uncharacterized protein</fullName>
    </submittedName>
</protein>
<evidence type="ECO:0000313" key="3">
    <source>
        <dbReference type="Proteomes" id="UP001058974"/>
    </source>
</evidence>
<accession>A0A9D4X0A4</accession>
<dbReference type="AlphaFoldDB" id="A0A9D4X0A4"/>
<reference evidence="2 3" key="1">
    <citation type="journal article" date="2022" name="Nat. Genet.">
        <title>Improved pea reference genome and pan-genome highlight genomic features and evolutionary characteristics.</title>
        <authorList>
            <person name="Yang T."/>
            <person name="Liu R."/>
            <person name="Luo Y."/>
            <person name="Hu S."/>
            <person name="Wang D."/>
            <person name="Wang C."/>
            <person name="Pandey M.K."/>
            <person name="Ge S."/>
            <person name="Xu Q."/>
            <person name="Li N."/>
            <person name="Li G."/>
            <person name="Huang Y."/>
            <person name="Saxena R.K."/>
            <person name="Ji Y."/>
            <person name="Li M."/>
            <person name="Yan X."/>
            <person name="He Y."/>
            <person name="Liu Y."/>
            <person name="Wang X."/>
            <person name="Xiang C."/>
            <person name="Varshney R.K."/>
            <person name="Ding H."/>
            <person name="Gao S."/>
            <person name="Zong X."/>
        </authorList>
    </citation>
    <scope>NUCLEOTIDE SEQUENCE [LARGE SCALE GENOMIC DNA]</scope>
    <source>
        <strain evidence="2 3">cv. Zhongwan 6</strain>
    </source>
</reference>
<gene>
    <name evidence="2" type="ORF">KIW84_056093</name>
</gene>
<feature type="region of interest" description="Disordered" evidence="1">
    <location>
        <begin position="55"/>
        <end position="78"/>
    </location>
</feature>
<keyword evidence="3" id="KW-1185">Reference proteome</keyword>